<dbReference type="Gene3D" id="2.30.30.40">
    <property type="entry name" value="SH3 Domains"/>
    <property type="match status" value="1"/>
</dbReference>
<proteinExistence type="predicted"/>
<dbReference type="InterPro" id="IPR036061">
    <property type="entry name" value="CheW-like_dom_sf"/>
</dbReference>
<evidence type="ECO:0000313" key="3">
    <source>
        <dbReference type="Proteomes" id="UP000002730"/>
    </source>
</evidence>
<dbReference type="KEGG" id="ccb:Clocel_1696"/>
<protein>
    <submittedName>
        <fullName evidence="2">CheW protein</fullName>
    </submittedName>
</protein>
<organism evidence="2 3">
    <name type="scientific">Clostridium cellulovorans (strain ATCC 35296 / DSM 3052 / OCM 3 / 743B)</name>
    <dbReference type="NCBI Taxonomy" id="573061"/>
    <lineage>
        <taxon>Bacteria</taxon>
        <taxon>Bacillati</taxon>
        <taxon>Bacillota</taxon>
        <taxon>Clostridia</taxon>
        <taxon>Eubacteriales</taxon>
        <taxon>Clostridiaceae</taxon>
        <taxon>Clostridium</taxon>
    </lineage>
</organism>
<dbReference type="STRING" id="573061.Clocel_1696"/>
<dbReference type="RefSeq" id="WP_010077348.1">
    <property type="nucleotide sequence ID" value="NC_014393.1"/>
</dbReference>
<dbReference type="PROSITE" id="PS50851">
    <property type="entry name" value="CHEW"/>
    <property type="match status" value="1"/>
</dbReference>
<dbReference type="InterPro" id="IPR039315">
    <property type="entry name" value="CheW"/>
</dbReference>
<dbReference type="SUPFAM" id="SSF50341">
    <property type="entry name" value="CheW-like"/>
    <property type="match status" value="1"/>
</dbReference>
<dbReference type="Proteomes" id="UP000002730">
    <property type="component" value="Chromosome"/>
</dbReference>
<accession>D9SKE4</accession>
<gene>
    <name evidence="2" type="ordered locus">Clocel_1696</name>
</gene>
<dbReference type="EMBL" id="CP002160">
    <property type="protein sequence ID" value="ADL51440.1"/>
    <property type="molecule type" value="Genomic_DNA"/>
</dbReference>
<dbReference type="GO" id="GO:0007165">
    <property type="term" value="P:signal transduction"/>
    <property type="evidence" value="ECO:0007669"/>
    <property type="project" value="InterPro"/>
</dbReference>
<reference evidence="2 3" key="1">
    <citation type="submission" date="2010-08" db="EMBL/GenBank/DDBJ databases">
        <title>Complete sequence of Clostridium cellulovorans 743B.</title>
        <authorList>
            <consortium name="US DOE Joint Genome Institute"/>
            <person name="Lucas S."/>
            <person name="Copeland A."/>
            <person name="Lapidus A."/>
            <person name="Cheng J.-F."/>
            <person name="Bruce D."/>
            <person name="Goodwin L."/>
            <person name="Pitluck S."/>
            <person name="Chertkov O."/>
            <person name="Detter J.C."/>
            <person name="Han C."/>
            <person name="Tapia R."/>
            <person name="Land M."/>
            <person name="Hauser L."/>
            <person name="Chang Y.-J."/>
            <person name="Jeffries C."/>
            <person name="Kyrpides N."/>
            <person name="Ivanova N."/>
            <person name="Mikhailova N."/>
            <person name="Hemme C.L."/>
            <person name="Woyke T."/>
        </authorList>
    </citation>
    <scope>NUCLEOTIDE SEQUENCE [LARGE SCALE GENOMIC DNA]</scope>
    <source>
        <strain evidence="3">ATCC 35296 / DSM 3052 / OCM 3 / 743B</strain>
    </source>
</reference>
<sequence>MQVVVFTLKDEEYAVETAKVLSINDMMEITKIPKAPSYIKGLINLRGNIISLLDLNLLLNIDNPVEQKNIIIVKVEEEEVGITVDLVNEVLEIDEKIIEKVEADKKKQYIKGVINFKTKVVTLIDIDKLLPNY</sequence>
<dbReference type="HOGENOM" id="CLU_048995_3_2_9"/>
<evidence type="ECO:0000313" key="2">
    <source>
        <dbReference type="EMBL" id="ADL51440.1"/>
    </source>
</evidence>
<name>D9SKE4_CLOC7</name>
<dbReference type="GO" id="GO:0006935">
    <property type="term" value="P:chemotaxis"/>
    <property type="evidence" value="ECO:0007669"/>
    <property type="project" value="InterPro"/>
</dbReference>
<dbReference type="Gene3D" id="2.40.50.180">
    <property type="entry name" value="CheA-289, Domain 4"/>
    <property type="match status" value="1"/>
</dbReference>
<dbReference type="GO" id="GO:0005829">
    <property type="term" value="C:cytosol"/>
    <property type="evidence" value="ECO:0007669"/>
    <property type="project" value="TreeGrafter"/>
</dbReference>
<dbReference type="PANTHER" id="PTHR22617">
    <property type="entry name" value="CHEMOTAXIS SENSOR HISTIDINE KINASE-RELATED"/>
    <property type="match status" value="1"/>
</dbReference>
<dbReference type="AlphaFoldDB" id="D9SKE4"/>
<dbReference type="eggNOG" id="COG0835">
    <property type="taxonomic scope" value="Bacteria"/>
</dbReference>
<feature type="domain" description="CheW-like" evidence="1">
    <location>
        <begin position="1"/>
        <end position="133"/>
    </location>
</feature>
<dbReference type="SMART" id="SM00260">
    <property type="entry name" value="CheW"/>
    <property type="match status" value="1"/>
</dbReference>
<evidence type="ECO:0000259" key="1">
    <source>
        <dbReference type="PROSITE" id="PS50851"/>
    </source>
</evidence>
<dbReference type="InterPro" id="IPR002545">
    <property type="entry name" value="CheW-lke_dom"/>
</dbReference>
<dbReference type="OrthoDB" id="9794382at2"/>
<dbReference type="Pfam" id="PF01584">
    <property type="entry name" value="CheW"/>
    <property type="match status" value="1"/>
</dbReference>
<dbReference type="PANTHER" id="PTHR22617:SF23">
    <property type="entry name" value="CHEMOTAXIS PROTEIN CHEW"/>
    <property type="match status" value="1"/>
</dbReference>
<keyword evidence="3" id="KW-1185">Reference proteome</keyword>